<dbReference type="Proteomes" id="UP000255423">
    <property type="component" value="Unassembled WGS sequence"/>
</dbReference>
<organism evidence="2 3">
    <name type="scientific">Fibrobacter succinogenes</name>
    <name type="common">Bacteroides succinogenes</name>
    <dbReference type="NCBI Taxonomy" id="833"/>
    <lineage>
        <taxon>Bacteria</taxon>
        <taxon>Pseudomonadati</taxon>
        <taxon>Fibrobacterota</taxon>
        <taxon>Fibrobacteria</taxon>
        <taxon>Fibrobacterales</taxon>
        <taxon>Fibrobacteraceae</taxon>
        <taxon>Fibrobacter</taxon>
    </lineage>
</organism>
<protein>
    <recommendedName>
        <fullName evidence="1">Glucosamine inositolphosphorylceramide transferase 1 N-terminal domain-containing protein</fullName>
    </recommendedName>
</protein>
<sequence length="287" mass="33810">MNLNIKHKFRLGYWNVGIIEKSIDQIMKGQKYDIRWMKHRYRDRFFADPFVYGSDDLYYFILAEELIFSHKKGSIVLLTIDRNSMKLISRKEVCRDEYHLSYPNYSDDCIVPENYKSGGLYKFHIKENPVRKELLFDKPLIDPTFVEHGGKKWLFATTKENNDDPVKKLSIFYEENGCFVPHKKNPVKIDVNSARPGGKFFEYNGGLYRPAQNSEHLYGEDIRIMKVTRLDEEEFQEEQVLVVSSHNQKHYNLGLHTFNIGKGFVVVDGFEYSLQILQKIKNKILGM</sequence>
<dbReference type="AlphaFoldDB" id="A0A380RUR3"/>
<evidence type="ECO:0000313" key="2">
    <source>
        <dbReference type="EMBL" id="SUQ19246.1"/>
    </source>
</evidence>
<evidence type="ECO:0000259" key="1">
    <source>
        <dbReference type="Pfam" id="PF24793"/>
    </source>
</evidence>
<dbReference type="EMBL" id="UHJL01000001">
    <property type="protein sequence ID" value="SUQ19246.1"/>
    <property type="molecule type" value="Genomic_DNA"/>
</dbReference>
<name>A0A380RUR3_FIBSU</name>
<reference evidence="2 3" key="1">
    <citation type="submission" date="2017-08" db="EMBL/GenBank/DDBJ databases">
        <authorList>
            <person name="de Groot N.N."/>
        </authorList>
    </citation>
    <scope>NUCLEOTIDE SEQUENCE [LARGE SCALE GENOMIC DNA]</scope>
    <source>
        <strain evidence="2 3">HM2</strain>
    </source>
</reference>
<feature type="domain" description="Glucosamine inositolphosphorylceramide transferase 1 N-terminal" evidence="1">
    <location>
        <begin position="41"/>
        <end position="252"/>
    </location>
</feature>
<dbReference type="RefSeq" id="WP_109571951.1">
    <property type="nucleotide sequence ID" value="NZ_UHJL01000001.1"/>
</dbReference>
<gene>
    <name evidence="2" type="ORF">SAMN05661053_0475</name>
</gene>
<dbReference type="Pfam" id="PF24793">
    <property type="entry name" value="GINT1_N"/>
    <property type="match status" value="1"/>
</dbReference>
<proteinExistence type="predicted"/>
<accession>A0A380RUR3</accession>
<dbReference type="InterPro" id="IPR056442">
    <property type="entry name" value="GINT1_N"/>
</dbReference>
<evidence type="ECO:0000313" key="3">
    <source>
        <dbReference type="Proteomes" id="UP000255423"/>
    </source>
</evidence>